<dbReference type="Proteomes" id="UP000044938">
    <property type="component" value="Unassembled WGS sequence"/>
</dbReference>
<name>A0A0T7LPE1_MYCTX</name>
<dbReference type="EMBL" id="CHKL01000555">
    <property type="protein sequence ID" value="COW98144.1"/>
    <property type="molecule type" value="Genomic_DNA"/>
</dbReference>
<evidence type="ECO:0000313" key="6">
    <source>
        <dbReference type="EMBL" id="COW98144.1"/>
    </source>
</evidence>
<evidence type="ECO:0000313" key="1">
    <source>
        <dbReference type="EMBL" id="AUS50198.1"/>
    </source>
</evidence>
<evidence type="ECO:0000313" key="3">
    <source>
        <dbReference type="EMBL" id="CFE47433.1"/>
    </source>
</evidence>
<evidence type="ECO:0000313" key="10">
    <source>
        <dbReference type="Proteomes" id="UP000046947"/>
    </source>
</evidence>
<evidence type="ECO:0000313" key="9">
    <source>
        <dbReference type="Proteomes" id="UP000045842"/>
    </source>
</evidence>
<dbReference type="Proteomes" id="UP000048600">
    <property type="component" value="Unassembled WGS sequence"/>
</dbReference>
<accession>A0A0T7LPE1</accession>
<evidence type="ECO:0000313" key="8">
    <source>
        <dbReference type="Proteomes" id="UP000044938"/>
    </source>
</evidence>
<evidence type="ECO:0000313" key="4">
    <source>
        <dbReference type="EMBL" id="CKU44998.1"/>
    </source>
</evidence>
<protein>
    <submittedName>
        <fullName evidence="1">Uncharacterized protein</fullName>
    </submittedName>
</protein>
<proteinExistence type="predicted"/>
<dbReference type="Proteomes" id="UP000046947">
    <property type="component" value="Unassembled WGS sequence"/>
</dbReference>
<dbReference type="EMBL" id="CNGE01001726">
    <property type="protein sequence ID" value="CKU44998.1"/>
    <property type="molecule type" value="Genomic_DNA"/>
</dbReference>
<gene>
    <name evidence="1" type="ORF">CAB90_01258</name>
    <name evidence="5" type="ORF">ERS007679_02037</name>
    <name evidence="2" type="ORF">ERS007681_00232</name>
    <name evidence="3" type="ORF">ERS007688_00741</name>
    <name evidence="7" type="ORF">ERS007720_04030</name>
    <name evidence="6" type="ORF">ERS007741_03553</name>
    <name evidence="4" type="ORF">ERS027646_04791</name>
</gene>
<evidence type="ECO:0000313" key="5">
    <source>
        <dbReference type="EMBL" id="COV54181.1"/>
    </source>
</evidence>
<evidence type="ECO:0000313" key="2">
    <source>
        <dbReference type="EMBL" id="CFE35153.1"/>
    </source>
</evidence>
<dbReference type="EMBL" id="CSAD01000254">
    <property type="protein sequence ID" value="COV54181.1"/>
    <property type="molecule type" value="Genomic_DNA"/>
</dbReference>
<evidence type="ECO:0000313" key="14">
    <source>
        <dbReference type="Proteomes" id="UP000236349"/>
    </source>
</evidence>
<organism evidence="1 14">
    <name type="scientific">Mycobacterium tuberculosis</name>
    <dbReference type="NCBI Taxonomy" id="1773"/>
    <lineage>
        <taxon>Bacteria</taxon>
        <taxon>Bacillati</taxon>
        <taxon>Actinomycetota</taxon>
        <taxon>Actinomycetes</taxon>
        <taxon>Mycobacteriales</taxon>
        <taxon>Mycobacteriaceae</taxon>
        <taxon>Mycobacterium</taxon>
        <taxon>Mycobacterium tuberculosis complex</taxon>
    </lineage>
</organism>
<dbReference type="Proteomes" id="UP000048948">
    <property type="component" value="Unassembled WGS sequence"/>
</dbReference>
<dbReference type="Proteomes" id="UP000236349">
    <property type="component" value="Chromosome"/>
</dbReference>
<dbReference type="EMBL" id="CSAJ01000760">
    <property type="protein sequence ID" value="COX17242.1"/>
    <property type="molecule type" value="Genomic_DNA"/>
</dbReference>
<dbReference type="EMBL" id="CP024614">
    <property type="protein sequence ID" value="AUS50198.1"/>
    <property type="molecule type" value="Genomic_DNA"/>
</dbReference>
<dbReference type="Proteomes" id="UP000045842">
    <property type="component" value="Unassembled WGS sequence"/>
</dbReference>
<evidence type="ECO:0000313" key="12">
    <source>
        <dbReference type="Proteomes" id="UP000048600"/>
    </source>
</evidence>
<evidence type="ECO:0000313" key="13">
    <source>
        <dbReference type="Proteomes" id="UP000048948"/>
    </source>
</evidence>
<dbReference type="AlphaFoldDB" id="A0A0T7LPE1"/>
<reference evidence="1 14" key="2">
    <citation type="submission" date="2017-10" db="EMBL/GenBank/DDBJ databases">
        <title>Clinical isolate obtained from a human patient with meningeal tuberculosis in michoacan, Mexico.</title>
        <authorList>
            <person name="Guillen-Nepita A.L."/>
            <person name="Negrete-Paz A.M."/>
            <person name="Vazquez-Marrufo G."/>
            <person name="Cruz-Hernandez A."/>
            <person name="Fresia P."/>
            <person name="Naya H."/>
            <person name="Vazquez-Garciduenas M.S."/>
        </authorList>
    </citation>
    <scope>NUCLEOTIDE SEQUENCE [LARGE SCALE GENOMIC DNA]</scope>
    <source>
        <strain evidence="14">Beijing/MYC004</strain>
        <strain evidence="1">MYC004</strain>
    </source>
</reference>
<dbReference type="Proteomes" id="UP000048289">
    <property type="component" value="Unassembled WGS sequence"/>
</dbReference>
<evidence type="ECO:0000313" key="11">
    <source>
        <dbReference type="Proteomes" id="UP000048289"/>
    </source>
</evidence>
<sequence>MNTVLASGRIVIWANCPSTQTAPSLSIQPATRIATARTGNGFSAEFWVTSQSRG</sequence>
<dbReference type="EMBL" id="CFOH01000076">
    <property type="protein sequence ID" value="CFE47433.1"/>
    <property type="molecule type" value="Genomic_DNA"/>
</dbReference>
<reference evidence="8 9" key="1">
    <citation type="submission" date="2015-03" db="EMBL/GenBank/DDBJ databases">
        <authorList>
            <consortium name="Pathogen Informatics"/>
        </authorList>
    </citation>
    <scope>NUCLEOTIDE SEQUENCE [LARGE SCALE GENOMIC DNA]</scope>
    <source>
        <strain evidence="4 13">Bir 172</strain>
        <strain evidence="5 9">G09801536</strain>
        <strain evidence="2 11">G09901357</strain>
        <strain evidence="3 10">H09601792</strain>
        <strain evidence="7 8">M09401471</strain>
        <strain evidence="6 12">P00601463</strain>
    </source>
</reference>
<dbReference type="EMBL" id="CFOE01000014">
    <property type="protein sequence ID" value="CFE35153.1"/>
    <property type="molecule type" value="Genomic_DNA"/>
</dbReference>
<evidence type="ECO:0000313" key="7">
    <source>
        <dbReference type="EMBL" id="COX17242.1"/>
    </source>
</evidence>